<dbReference type="InterPro" id="IPR001451">
    <property type="entry name" value="Hexapep"/>
</dbReference>
<dbReference type="SUPFAM" id="SSF51161">
    <property type="entry name" value="Trimeric LpxA-like enzymes"/>
    <property type="match status" value="1"/>
</dbReference>
<evidence type="ECO:0000256" key="3">
    <source>
        <dbReference type="ARBA" id="ARBA00022679"/>
    </source>
</evidence>
<dbReference type="CDD" id="cd03352">
    <property type="entry name" value="LbH_LpxD"/>
    <property type="match status" value="1"/>
</dbReference>
<dbReference type="GO" id="GO:0103118">
    <property type="term" value="F:UDP-3-O-[(3R)-3-hydroxyacyl]-glucosamine N-acyltransferase activity"/>
    <property type="evidence" value="ECO:0007669"/>
    <property type="project" value="UniProtKB-EC"/>
</dbReference>
<comment type="function">
    <text evidence="7">Catalyzes the N-acylation of UDP-3-O-acylglucosamine using 3-hydroxyacyl-ACP as the acyl donor. Is involved in the biosynthesis of lipid A, a phosphorylated glycolipid that anchors the lipopolysaccharide to the outer membrane of the cell.</text>
</comment>
<dbReference type="InterPro" id="IPR011004">
    <property type="entry name" value="Trimer_LpxA-like_sf"/>
</dbReference>
<dbReference type="RefSeq" id="WP_116270155.1">
    <property type="nucleotide sequence ID" value="NZ_BGZJ01000001.1"/>
</dbReference>
<dbReference type="Pfam" id="PF04613">
    <property type="entry name" value="LpxD"/>
    <property type="match status" value="1"/>
</dbReference>
<dbReference type="Proteomes" id="UP000266091">
    <property type="component" value="Unassembled WGS sequence"/>
</dbReference>
<keyword evidence="2 7" id="KW-0441">Lipid A biosynthesis</keyword>
<gene>
    <name evidence="7 10" type="primary">lpxD</name>
    <name evidence="10" type="ORF">MESMUL_12120</name>
</gene>
<dbReference type="Gene3D" id="3.40.1390.10">
    <property type="entry name" value="MurE/MurF, N-terminal domain"/>
    <property type="match status" value="1"/>
</dbReference>
<keyword evidence="6 7" id="KW-0012">Acyltransferase</keyword>
<reference evidence="10 11" key="1">
    <citation type="journal article" date="2018" name="Int. J. Syst. Evol. Microbiol.">
        <title>Mesosutterella multiformis gen. nov., sp. nov., a member of the family Sutterellaceae and Sutterella megalosphaeroides sp. nov., isolated from human faeces.</title>
        <authorList>
            <person name="Sakamoto M."/>
            <person name="Ikeyama N."/>
            <person name="Kunihiro T."/>
            <person name="Iino T."/>
            <person name="Yuki M."/>
            <person name="Ohkuma M."/>
        </authorList>
    </citation>
    <scope>NUCLEOTIDE SEQUENCE [LARGE SCALE GENOMIC DNA]</scope>
    <source>
        <strain evidence="10 11">4NBBH2</strain>
    </source>
</reference>
<keyword evidence="1 7" id="KW-0444">Lipid biosynthesis</keyword>
<evidence type="ECO:0000256" key="5">
    <source>
        <dbReference type="ARBA" id="ARBA00023098"/>
    </source>
</evidence>
<comment type="similarity">
    <text evidence="7">Belongs to the transferase hexapeptide repeat family. LpxD subfamily.</text>
</comment>
<feature type="domain" description="UDP-3-O-[3-hydroxymyristoyl] glucosamine N-acyltransferase non-repeat region" evidence="9">
    <location>
        <begin position="35"/>
        <end position="106"/>
    </location>
</feature>
<dbReference type="InterPro" id="IPR007691">
    <property type="entry name" value="LpxD"/>
</dbReference>
<dbReference type="Pfam" id="PF00132">
    <property type="entry name" value="Hexapep"/>
    <property type="match status" value="2"/>
</dbReference>
<keyword evidence="8" id="KW-0175">Coiled coil</keyword>
<accession>A0A401LNB2</accession>
<evidence type="ECO:0000259" key="9">
    <source>
        <dbReference type="Pfam" id="PF04613"/>
    </source>
</evidence>
<dbReference type="PANTHER" id="PTHR43378">
    <property type="entry name" value="UDP-3-O-ACYLGLUCOSAMINE N-ACYLTRANSFERASE"/>
    <property type="match status" value="1"/>
</dbReference>
<organism evidence="10 11">
    <name type="scientific">Mesosutterella multiformis</name>
    <dbReference type="NCBI Taxonomy" id="2259133"/>
    <lineage>
        <taxon>Bacteria</taxon>
        <taxon>Pseudomonadati</taxon>
        <taxon>Pseudomonadota</taxon>
        <taxon>Betaproteobacteria</taxon>
        <taxon>Burkholderiales</taxon>
        <taxon>Sutterellaceae</taxon>
        <taxon>Mesosutterella</taxon>
    </lineage>
</organism>
<dbReference type="OrthoDB" id="9784739at2"/>
<sequence length="370" mass="38457">MADSSSFLVSDLIASVTELSGGRLPSRPMHGAEAIRVEGFRPIEEADSAHIAFVSNPKALKEAAASGAAVLVVPDAAEESLSKLEDFARPVVFTPNPYAWYAWASQAMEGGAFPEPESGIDLRAVIAADAEIDPSARVDAGAVIGSGAKIGPFVWIGEGAYVGAKTEIGEHTHLFPQAKVGDHCHVGRRVIINMGATIGGEGFGFAPFSGEWIKIPQVGGVTIGDDVEIGANSTIDRGALDDTVVGNGTKIDDQVQIGHNCRIGSHCVICGCVGIAGSTTVGDHCVLGGAAMINGHITIPAGSMVGPATPIVSWGDKPEVMIGIYPAQPRRESERTAVLVRNLTDMRKTLKSLEREIAALKAARSGSDES</sequence>
<comment type="caution">
    <text evidence="10">The sequence shown here is derived from an EMBL/GenBank/DDBJ whole genome shotgun (WGS) entry which is preliminary data.</text>
</comment>
<evidence type="ECO:0000256" key="7">
    <source>
        <dbReference type="HAMAP-Rule" id="MF_00523"/>
    </source>
</evidence>
<dbReference type="EC" id="2.3.1.191" evidence="7"/>
<evidence type="ECO:0000256" key="4">
    <source>
        <dbReference type="ARBA" id="ARBA00022737"/>
    </source>
</evidence>
<dbReference type="InterPro" id="IPR020573">
    <property type="entry name" value="UDP_GlcNAc_AcTrfase_non-rep"/>
</dbReference>
<protein>
    <recommendedName>
        <fullName evidence="7">UDP-3-O-acylglucosamine N-acyltransferase</fullName>
        <ecNumber evidence="7">2.3.1.191</ecNumber>
    </recommendedName>
</protein>
<comment type="catalytic activity">
    <reaction evidence="7">
        <text>a UDP-3-O-[(3R)-3-hydroxyacyl]-alpha-D-glucosamine + a (3R)-hydroxyacyl-[ACP] = a UDP-2-N,3-O-bis[(3R)-3-hydroxyacyl]-alpha-D-glucosamine + holo-[ACP] + H(+)</text>
        <dbReference type="Rhea" id="RHEA:53836"/>
        <dbReference type="Rhea" id="RHEA-COMP:9685"/>
        <dbReference type="Rhea" id="RHEA-COMP:9945"/>
        <dbReference type="ChEBI" id="CHEBI:15378"/>
        <dbReference type="ChEBI" id="CHEBI:64479"/>
        <dbReference type="ChEBI" id="CHEBI:78827"/>
        <dbReference type="ChEBI" id="CHEBI:137740"/>
        <dbReference type="ChEBI" id="CHEBI:137748"/>
        <dbReference type="EC" id="2.3.1.191"/>
    </reaction>
</comment>
<dbReference type="HAMAP" id="MF_00523">
    <property type="entry name" value="LpxD"/>
    <property type="match status" value="1"/>
</dbReference>
<feature type="active site" description="Proton acceptor" evidence="7">
    <location>
        <position position="259"/>
    </location>
</feature>
<evidence type="ECO:0000313" key="11">
    <source>
        <dbReference type="Proteomes" id="UP000266091"/>
    </source>
</evidence>
<keyword evidence="4 7" id="KW-0677">Repeat</keyword>
<comment type="pathway">
    <text evidence="7">Bacterial outer membrane biogenesis; LPS lipid A biosynthesis.</text>
</comment>
<dbReference type="GO" id="GO:0016020">
    <property type="term" value="C:membrane"/>
    <property type="evidence" value="ECO:0007669"/>
    <property type="project" value="GOC"/>
</dbReference>
<proteinExistence type="inferred from homology"/>
<dbReference type="NCBIfam" id="NF002060">
    <property type="entry name" value="PRK00892.1"/>
    <property type="match status" value="1"/>
</dbReference>
<dbReference type="UniPathway" id="UPA00973"/>
<accession>A0A388SC20</accession>
<comment type="subunit">
    <text evidence="7">Homotrimer.</text>
</comment>
<dbReference type="GO" id="GO:0016410">
    <property type="term" value="F:N-acyltransferase activity"/>
    <property type="evidence" value="ECO:0007669"/>
    <property type="project" value="InterPro"/>
</dbReference>
<keyword evidence="3 7" id="KW-0808">Transferase</keyword>
<keyword evidence="5 7" id="KW-0443">Lipid metabolism</keyword>
<evidence type="ECO:0000256" key="6">
    <source>
        <dbReference type="ARBA" id="ARBA00023315"/>
    </source>
</evidence>
<evidence type="ECO:0000256" key="1">
    <source>
        <dbReference type="ARBA" id="ARBA00022516"/>
    </source>
</evidence>
<dbReference type="Gene3D" id="2.160.10.10">
    <property type="entry name" value="Hexapeptide repeat proteins"/>
    <property type="match status" value="1"/>
</dbReference>
<name>A0A388SC20_9BURK</name>
<evidence type="ECO:0000313" key="10">
    <source>
        <dbReference type="EMBL" id="GBO93858.1"/>
    </source>
</evidence>
<dbReference type="PANTHER" id="PTHR43378:SF2">
    <property type="entry name" value="UDP-3-O-ACYLGLUCOSAMINE N-ACYLTRANSFERASE 1, MITOCHONDRIAL-RELATED"/>
    <property type="match status" value="1"/>
</dbReference>
<evidence type="ECO:0000256" key="8">
    <source>
        <dbReference type="SAM" id="Coils"/>
    </source>
</evidence>
<dbReference type="GO" id="GO:0009245">
    <property type="term" value="P:lipid A biosynthetic process"/>
    <property type="evidence" value="ECO:0007669"/>
    <property type="project" value="UniProtKB-UniRule"/>
</dbReference>
<dbReference type="AlphaFoldDB" id="A0A388SC20"/>
<evidence type="ECO:0000256" key="2">
    <source>
        <dbReference type="ARBA" id="ARBA00022556"/>
    </source>
</evidence>
<feature type="coiled-coil region" evidence="8">
    <location>
        <begin position="336"/>
        <end position="370"/>
    </location>
</feature>
<dbReference type="NCBIfam" id="TIGR01853">
    <property type="entry name" value="lipid_A_lpxD"/>
    <property type="match status" value="1"/>
</dbReference>
<keyword evidence="11" id="KW-1185">Reference proteome</keyword>
<dbReference type="EMBL" id="BGZJ01000001">
    <property type="protein sequence ID" value="GBO93858.1"/>
    <property type="molecule type" value="Genomic_DNA"/>
</dbReference>